<proteinExistence type="predicted"/>
<dbReference type="RefSeq" id="WP_199702346.1">
    <property type="nucleotide sequence ID" value="NZ_QUAL01000348.1"/>
</dbReference>
<feature type="non-terminal residue" evidence="2">
    <location>
        <position position="1"/>
    </location>
</feature>
<evidence type="ECO:0000259" key="1">
    <source>
        <dbReference type="Pfam" id="PF11706"/>
    </source>
</evidence>
<protein>
    <recommendedName>
        <fullName evidence="1">Zinc finger CGNR domain-containing protein</fullName>
    </recommendedName>
</protein>
<dbReference type="Pfam" id="PF11706">
    <property type="entry name" value="zf-CGNR"/>
    <property type="match status" value="1"/>
</dbReference>
<dbReference type="Proteomes" id="UP000284057">
    <property type="component" value="Unassembled WGS sequence"/>
</dbReference>
<dbReference type="EMBL" id="QUAL01000348">
    <property type="protein sequence ID" value="RIQ14454.1"/>
    <property type="molecule type" value="Genomic_DNA"/>
</dbReference>
<sequence>AVRELRDDVLAVLRAAARGEPRPAAAVRRINEHLVRRPVVRLLRPEADGVELRVAADGPPLSELLATVAAAVVELLAGPDAGRLALCDAPGCGQLYLRDRRNQRWCGDACGTRARVVRHQRRVGGRST</sequence>
<dbReference type="InterPro" id="IPR010852">
    <property type="entry name" value="ABATE"/>
</dbReference>
<reference evidence="2 3" key="1">
    <citation type="submission" date="2018-09" db="EMBL/GenBank/DDBJ databases">
        <title>Isolation, diversity and antifungal activity of actinobacteria from wheat.</title>
        <authorList>
            <person name="Han C."/>
        </authorList>
    </citation>
    <scope>NUCLEOTIDE SEQUENCE [LARGE SCALE GENOMIC DNA]</scope>
    <source>
        <strain evidence="2 3">NEAU-YY265</strain>
    </source>
</reference>
<evidence type="ECO:0000313" key="2">
    <source>
        <dbReference type="EMBL" id="RIQ14454.1"/>
    </source>
</evidence>
<dbReference type="InterPro" id="IPR023286">
    <property type="entry name" value="ABATE_dom_sf"/>
</dbReference>
<name>A0A418KJK0_9ACTN</name>
<dbReference type="PANTHER" id="PTHR35525:SF3">
    <property type="entry name" value="BLL6575 PROTEIN"/>
    <property type="match status" value="1"/>
</dbReference>
<feature type="domain" description="Zinc finger CGNR" evidence="1">
    <location>
        <begin position="83"/>
        <end position="122"/>
    </location>
</feature>
<dbReference type="SUPFAM" id="SSF160904">
    <property type="entry name" value="Jann2411-like"/>
    <property type="match status" value="1"/>
</dbReference>
<gene>
    <name evidence="2" type="ORF">DY240_24690</name>
</gene>
<keyword evidence="3" id="KW-1185">Reference proteome</keyword>
<evidence type="ECO:0000313" key="3">
    <source>
        <dbReference type="Proteomes" id="UP000284057"/>
    </source>
</evidence>
<accession>A0A418KJK0</accession>
<dbReference type="AlphaFoldDB" id="A0A418KJK0"/>
<dbReference type="PANTHER" id="PTHR35525">
    <property type="entry name" value="BLL6575 PROTEIN"/>
    <property type="match status" value="1"/>
</dbReference>
<dbReference type="Gene3D" id="1.10.3300.10">
    <property type="entry name" value="Jann2411-like domain"/>
    <property type="match status" value="1"/>
</dbReference>
<dbReference type="InterPro" id="IPR021005">
    <property type="entry name" value="Znf_CGNR"/>
</dbReference>
<organism evidence="2 3">
    <name type="scientific">Jiangella rhizosphaerae</name>
    <dbReference type="NCBI Taxonomy" id="2293569"/>
    <lineage>
        <taxon>Bacteria</taxon>
        <taxon>Bacillati</taxon>
        <taxon>Actinomycetota</taxon>
        <taxon>Actinomycetes</taxon>
        <taxon>Jiangellales</taxon>
        <taxon>Jiangellaceae</taxon>
        <taxon>Jiangella</taxon>
    </lineage>
</organism>
<dbReference type="Pfam" id="PF07336">
    <property type="entry name" value="ABATE"/>
    <property type="match status" value="1"/>
</dbReference>
<comment type="caution">
    <text evidence="2">The sequence shown here is derived from an EMBL/GenBank/DDBJ whole genome shotgun (WGS) entry which is preliminary data.</text>
</comment>